<evidence type="ECO:0008006" key="4">
    <source>
        <dbReference type="Google" id="ProtNLM"/>
    </source>
</evidence>
<dbReference type="Proteomes" id="UP000247746">
    <property type="component" value="Unassembled WGS sequence"/>
</dbReference>
<reference evidence="2 3" key="1">
    <citation type="submission" date="2018-06" db="EMBL/GenBank/DDBJ databases">
        <title>Genomic Encyclopedia of Type Strains, Phase III (KMG-III): the genomes of soil and plant-associated and newly described type strains.</title>
        <authorList>
            <person name="Whitman W."/>
        </authorList>
    </citation>
    <scope>NUCLEOTIDE SEQUENCE [LARGE SCALE GENOMIC DNA]</scope>
    <source>
        <strain evidence="2 3">CECT 5889</strain>
    </source>
</reference>
<dbReference type="InterPro" id="IPR058303">
    <property type="entry name" value="DUF7990"/>
</dbReference>
<evidence type="ECO:0000313" key="3">
    <source>
        <dbReference type="Proteomes" id="UP000247746"/>
    </source>
</evidence>
<sequence length="107" mass="12593">MDDTNMSDNAKPSDTISNDMPDIKPWWQRFTAGLNEFYHAPYRQTMARAARDEEDFFMLLMFAESLGIDNPASFYTLELQPLFLENFHEWHTRMGMDRCPFDHVGCC</sequence>
<dbReference type="Pfam" id="PF25952">
    <property type="entry name" value="DUF7990"/>
    <property type="match status" value="1"/>
</dbReference>
<evidence type="ECO:0000313" key="2">
    <source>
        <dbReference type="EMBL" id="PYE38666.1"/>
    </source>
</evidence>
<evidence type="ECO:0000256" key="1">
    <source>
        <dbReference type="SAM" id="MobiDB-lite"/>
    </source>
</evidence>
<dbReference type="NCBIfam" id="NF041419">
    <property type="entry name" value="CC_star_Cory"/>
    <property type="match status" value="1"/>
</dbReference>
<dbReference type="InterPro" id="IPR047717">
    <property type="entry name" value="CC_star_Cory"/>
</dbReference>
<feature type="region of interest" description="Disordered" evidence="1">
    <location>
        <begin position="1"/>
        <end position="20"/>
    </location>
</feature>
<gene>
    <name evidence="2" type="ORF">DFP82_10671</name>
</gene>
<organism evidence="2 3">
    <name type="scientific">Psychrobacter fozii</name>
    <dbReference type="NCBI Taxonomy" id="198480"/>
    <lineage>
        <taxon>Bacteria</taxon>
        <taxon>Pseudomonadati</taxon>
        <taxon>Pseudomonadota</taxon>
        <taxon>Gammaproteobacteria</taxon>
        <taxon>Moraxellales</taxon>
        <taxon>Moraxellaceae</taxon>
        <taxon>Psychrobacter</taxon>
    </lineage>
</organism>
<proteinExistence type="predicted"/>
<dbReference type="EMBL" id="QJSU01000006">
    <property type="protein sequence ID" value="PYE38666.1"/>
    <property type="molecule type" value="Genomic_DNA"/>
</dbReference>
<name>A0A2V4UQ47_9GAMM</name>
<protein>
    <recommendedName>
        <fullName evidence="4">DNA helicase</fullName>
    </recommendedName>
</protein>
<keyword evidence="3" id="KW-1185">Reference proteome</keyword>
<comment type="caution">
    <text evidence="2">The sequence shown here is derived from an EMBL/GenBank/DDBJ whole genome shotgun (WGS) entry which is preliminary data.</text>
</comment>
<dbReference type="AlphaFoldDB" id="A0A2V4UQ47"/>
<feature type="compositionally biased region" description="Polar residues" evidence="1">
    <location>
        <begin position="1"/>
        <end position="18"/>
    </location>
</feature>
<accession>A0A2V4UQ47</accession>